<keyword evidence="3 5" id="KW-0238">DNA-binding</keyword>
<dbReference type="InterPro" id="IPR034144">
    <property type="entry name" value="TOPRIM_TopoIII"/>
</dbReference>
<dbReference type="EC" id="5.6.2.1" evidence="5"/>
<organism evidence="9 10">
    <name type="scientific">Teladorsagia circumcincta</name>
    <name type="common">Brown stomach worm</name>
    <name type="synonym">Ostertagia circumcincta</name>
    <dbReference type="NCBI Taxonomy" id="45464"/>
    <lineage>
        <taxon>Eukaryota</taxon>
        <taxon>Metazoa</taxon>
        <taxon>Ecdysozoa</taxon>
        <taxon>Nematoda</taxon>
        <taxon>Chromadorea</taxon>
        <taxon>Rhabditida</taxon>
        <taxon>Rhabditina</taxon>
        <taxon>Rhabditomorpha</taxon>
        <taxon>Strongyloidea</taxon>
        <taxon>Trichostrongylidae</taxon>
        <taxon>Teladorsagia</taxon>
    </lineage>
</organism>
<dbReference type="CDD" id="cd03362">
    <property type="entry name" value="TOPRIM_TopoIA_TopoIII"/>
    <property type="match status" value="1"/>
</dbReference>
<feature type="non-terminal residue" evidence="9">
    <location>
        <position position="1"/>
    </location>
</feature>
<comment type="catalytic activity">
    <reaction evidence="5">
        <text>ATP-independent breakage of single-stranded DNA, followed by passage and rejoining.</text>
        <dbReference type="EC" id="5.6.2.1"/>
    </reaction>
</comment>
<sequence length="342" mass="38595">VTSTCGHVMSLDFPPRFNNWERIDPVELYTAPTNKIEANPKMHMNDYLALEAKGADYLVLWLDCDKEGENICFEVIDAVRDAMKRPQYGSFMDNVYRARFSAITEKDIKFAMQNLARPNQNEALAVDARQELDLRNKYGDLDSTVISYGPCQTPTLGFCVTRHDQITHFKPESYWILQCKFDTADGTTIRPEWKRGRLFDRDVCQLFLERVKNSGKGVVTDRTTKEARKERPAALNTVELMRVASSSFGISPASTMSVAEQLYTQGFISYPRTETTAYPPNFDLLGTLKQQANNSKWGDVVKKVLSEGIRKPKGGEDKGDHPPITPMKPSNGQLSGGELLVY</sequence>
<dbReference type="EMBL" id="KZ355030">
    <property type="protein sequence ID" value="PIO60659.1"/>
    <property type="molecule type" value="Genomic_DNA"/>
</dbReference>
<name>A0A2G9TRN1_TELCI</name>
<dbReference type="InterPro" id="IPR013826">
    <property type="entry name" value="Topo_IA_cen_sub3"/>
</dbReference>
<dbReference type="InterPro" id="IPR013497">
    <property type="entry name" value="Topo_IA_cen"/>
</dbReference>
<comment type="similarity">
    <text evidence="1 5">Belongs to the type IA topoisomerase family.</text>
</comment>
<keyword evidence="10" id="KW-1185">Reference proteome</keyword>
<dbReference type="SMART" id="SM00436">
    <property type="entry name" value="TOP1Bc"/>
    <property type="match status" value="1"/>
</dbReference>
<dbReference type="PANTHER" id="PTHR11390:SF20">
    <property type="entry name" value="DNA TOPOISOMERASE 3-BETA-1"/>
    <property type="match status" value="1"/>
</dbReference>
<dbReference type="InterPro" id="IPR006171">
    <property type="entry name" value="TOPRIM_dom"/>
</dbReference>
<dbReference type="Proteomes" id="UP000230423">
    <property type="component" value="Unassembled WGS sequence"/>
</dbReference>
<reference evidence="9 10" key="1">
    <citation type="submission" date="2015-09" db="EMBL/GenBank/DDBJ databases">
        <title>Draft genome of the parasitic nematode Teladorsagia circumcincta isolate WARC Sus (inbred).</title>
        <authorList>
            <person name="Mitreva M."/>
        </authorList>
    </citation>
    <scope>NUCLEOTIDE SEQUENCE [LARGE SCALE GENOMIC DNA]</scope>
    <source>
        <strain evidence="9 10">S</strain>
    </source>
</reference>
<dbReference type="FunFam" id="1.10.290.10:FF:000001">
    <property type="entry name" value="DNA topoisomerase"/>
    <property type="match status" value="1"/>
</dbReference>
<dbReference type="AlphaFoldDB" id="A0A2G9TRN1"/>
<evidence type="ECO:0000313" key="10">
    <source>
        <dbReference type="Proteomes" id="UP000230423"/>
    </source>
</evidence>
<evidence type="ECO:0000256" key="1">
    <source>
        <dbReference type="ARBA" id="ARBA00009446"/>
    </source>
</evidence>
<evidence type="ECO:0000256" key="3">
    <source>
        <dbReference type="ARBA" id="ARBA00023125"/>
    </source>
</evidence>
<evidence type="ECO:0000256" key="2">
    <source>
        <dbReference type="ARBA" id="ARBA00023029"/>
    </source>
</evidence>
<feature type="domain" description="Toprim" evidence="7">
    <location>
        <begin position="1"/>
        <end position="103"/>
    </location>
</feature>
<proteinExistence type="inferred from homology"/>
<dbReference type="PROSITE" id="PS50880">
    <property type="entry name" value="TOPRIM"/>
    <property type="match status" value="1"/>
</dbReference>
<dbReference type="PANTHER" id="PTHR11390">
    <property type="entry name" value="PROKARYOTIC DNA TOPOISOMERASE"/>
    <property type="match status" value="1"/>
</dbReference>
<dbReference type="InterPro" id="IPR023405">
    <property type="entry name" value="Topo_IA_core_domain"/>
</dbReference>
<dbReference type="GO" id="GO:0003917">
    <property type="term" value="F:DNA topoisomerase type I (single strand cut, ATP-independent) activity"/>
    <property type="evidence" value="ECO:0007669"/>
    <property type="project" value="UniProtKB-EC"/>
</dbReference>
<dbReference type="GO" id="GO:0006281">
    <property type="term" value="P:DNA repair"/>
    <property type="evidence" value="ECO:0007669"/>
    <property type="project" value="TreeGrafter"/>
</dbReference>
<feature type="domain" description="Topo IA-type catalytic" evidence="8">
    <location>
        <begin position="107"/>
        <end position="342"/>
    </location>
</feature>
<accession>A0A2G9TRN1</accession>
<evidence type="ECO:0000259" key="8">
    <source>
        <dbReference type="PROSITE" id="PS52039"/>
    </source>
</evidence>
<evidence type="ECO:0000313" key="9">
    <source>
        <dbReference type="EMBL" id="PIO60659.1"/>
    </source>
</evidence>
<dbReference type="PROSITE" id="PS52039">
    <property type="entry name" value="TOPO_IA_2"/>
    <property type="match status" value="1"/>
</dbReference>
<dbReference type="InterPro" id="IPR013824">
    <property type="entry name" value="Topo_IA_cen_sub1"/>
</dbReference>
<comment type="function">
    <text evidence="5">Introduces a single-strand break via transesterification at a target site in duplex DNA. Releases the supercoiling and torsional tension of DNA introduced during the DNA replication and transcription by transiently cleaving and rejoining one strand of the DNA duplex. The scissile phosphodiester is attacked by the catalytic tyrosine of the enzyme, resulting in the formation of a DNA-(5'-phosphotyrosyl)-enzyme intermediate and the expulsion of a 3'-OH DNA strand.</text>
</comment>
<dbReference type="Gene3D" id="1.10.460.10">
    <property type="entry name" value="Topoisomerase I, domain 2"/>
    <property type="match status" value="1"/>
</dbReference>
<evidence type="ECO:0000256" key="6">
    <source>
        <dbReference type="SAM" id="MobiDB-lite"/>
    </source>
</evidence>
<protein>
    <recommendedName>
        <fullName evidence="5">DNA topoisomerase</fullName>
        <ecNumber evidence="5">5.6.2.1</ecNumber>
    </recommendedName>
</protein>
<dbReference type="OrthoDB" id="430051at2759"/>
<dbReference type="Pfam" id="PF01131">
    <property type="entry name" value="Topoisom_bac"/>
    <property type="match status" value="1"/>
</dbReference>
<dbReference type="Gene3D" id="3.40.50.140">
    <property type="match status" value="1"/>
</dbReference>
<dbReference type="PRINTS" id="PR00417">
    <property type="entry name" value="PRTPISMRASEI"/>
</dbReference>
<evidence type="ECO:0000256" key="5">
    <source>
        <dbReference type="RuleBase" id="RU362092"/>
    </source>
</evidence>
<dbReference type="Gene3D" id="1.10.290.10">
    <property type="entry name" value="Topoisomerase I, domain 4"/>
    <property type="match status" value="1"/>
</dbReference>
<dbReference type="GO" id="GO:0003677">
    <property type="term" value="F:DNA binding"/>
    <property type="evidence" value="ECO:0007669"/>
    <property type="project" value="UniProtKB-KW"/>
</dbReference>
<keyword evidence="4 5" id="KW-0413">Isomerase</keyword>
<dbReference type="PROSITE" id="PS00396">
    <property type="entry name" value="TOPO_IA_1"/>
    <property type="match status" value="1"/>
</dbReference>
<dbReference type="GO" id="GO:0006265">
    <property type="term" value="P:DNA topological change"/>
    <property type="evidence" value="ECO:0007669"/>
    <property type="project" value="InterPro"/>
</dbReference>
<dbReference type="InterPro" id="IPR000380">
    <property type="entry name" value="Topo_IA"/>
</dbReference>
<evidence type="ECO:0000259" key="7">
    <source>
        <dbReference type="PROSITE" id="PS50880"/>
    </source>
</evidence>
<dbReference type="InterPro" id="IPR023406">
    <property type="entry name" value="Topo_IA_AS"/>
</dbReference>
<dbReference type="SUPFAM" id="SSF56712">
    <property type="entry name" value="Prokaryotic type I DNA topoisomerase"/>
    <property type="match status" value="1"/>
</dbReference>
<feature type="region of interest" description="Disordered" evidence="6">
    <location>
        <begin position="308"/>
        <end position="342"/>
    </location>
</feature>
<keyword evidence="2 5" id="KW-0799">Topoisomerase</keyword>
<dbReference type="GO" id="GO:0005634">
    <property type="term" value="C:nucleus"/>
    <property type="evidence" value="ECO:0007669"/>
    <property type="project" value="TreeGrafter"/>
</dbReference>
<feature type="compositionally biased region" description="Basic and acidic residues" evidence="6">
    <location>
        <begin position="308"/>
        <end position="321"/>
    </location>
</feature>
<dbReference type="Pfam" id="PF01751">
    <property type="entry name" value="Toprim"/>
    <property type="match status" value="1"/>
</dbReference>
<gene>
    <name evidence="9" type="ORF">TELCIR_17840</name>
</gene>
<dbReference type="InterPro" id="IPR003601">
    <property type="entry name" value="Topo_IA_2"/>
</dbReference>
<dbReference type="GO" id="GO:0006310">
    <property type="term" value="P:DNA recombination"/>
    <property type="evidence" value="ECO:0007669"/>
    <property type="project" value="TreeGrafter"/>
</dbReference>
<evidence type="ECO:0000256" key="4">
    <source>
        <dbReference type="ARBA" id="ARBA00023235"/>
    </source>
</evidence>